<dbReference type="Gene3D" id="1.10.8.500">
    <property type="entry name" value="HAMP domain in histidine kinase"/>
    <property type="match status" value="1"/>
</dbReference>
<dbReference type="EMBL" id="SORI01000006">
    <property type="protein sequence ID" value="TDY61255.1"/>
    <property type="molecule type" value="Genomic_DNA"/>
</dbReference>
<dbReference type="PANTHER" id="PTHR44936">
    <property type="entry name" value="SENSOR PROTEIN CREC"/>
    <property type="match status" value="1"/>
</dbReference>
<feature type="transmembrane region" description="Helical" evidence="10">
    <location>
        <begin position="152"/>
        <end position="174"/>
    </location>
</feature>
<dbReference type="RefSeq" id="WP_133957303.1">
    <property type="nucleotide sequence ID" value="NZ_SORI01000006.1"/>
</dbReference>
<comment type="catalytic activity">
    <reaction evidence="1">
        <text>ATP + protein L-histidine = ADP + protein N-phospho-L-histidine.</text>
        <dbReference type="EC" id="2.7.13.3"/>
    </reaction>
</comment>
<feature type="domain" description="HAMP" evidence="12">
    <location>
        <begin position="171"/>
        <end position="225"/>
    </location>
</feature>
<dbReference type="PANTHER" id="PTHR44936:SF10">
    <property type="entry name" value="SENSOR PROTEIN RSTB"/>
    <property type="match status" value="1"/>
</dbReference>
<dbReference type="InterPro" id="IPR004358">
    <property type="entry name" value="Sig_transdc_His_kin-like_C"/>
</dbReference>
<evidence type="ECO:0000313" key="14">
    <source>
        <dbReference type="Proteomes" id="UP000295066"/>
    </source>
</evidence>
<evidence type="ECO:0000256" key="2">
    <source>
        <dbReference type="ARBA" id="ARBA00004651"/>
    </source>
</evidence>
<evidence type="ECO:0000259" key="11">
    <source>
        <dbReference type="PROSITE" id="PS50109"/>
    </source>
</evidence>
<dbReference type="InterPro" id="IPR003660">
    <property type="entry name" value="HAMP_dom"/>
</dbReference>
<evidence type="ECO:0000256" key="5">
    <source>
        <dbReference type="ARBA" id="ARBA00022553"/>
    </source>
</evidence>
<dbReference type="GO" id="GO:0005524">
    <property type="term" value="F:ATP binding"/>
    <property type="evidence" value="ECO:0007669"/>
    <property type="project" value="UniProtKB-KW"/>
</dbReference>
<keyword evidence="14" id="KW-1185">Reference proteome</keyword>
<feature type="domain" description="Histidine kinase" evidence="11">
    <location>
        <begin position="233"/>
        <end position="449"/>
    </location>
</feature>
<dbReference type="SMART" id="SM00388">
    <property type="entry name" value="HisKA"/>
    <property type="match status" value="1"/>
</dbReference>
<dbReference type="SUPFAM" id="SSF55874">
    <property type="entry name" value="ATPase domain of HSP90 chaperone/DNA topoisomerase II/histidine kinase"/>
    <property type="match status" value="1"/>
</dbReference>
<dbReference type="GO" id="GO:0005886">
    <property type="term" value="C:plasma membrane"/>
    <property type="evidence" value="ECO:0007669"/>
    <property type="project" value="UniProtKB-SubCell"/>
</dbReference>
<evidence type="ECO:0000313" key="13">
    <source>
        <dbReference type="EMBL" id="TDY61255.1"/>
    </source>
</evidence>
<evidence type="ECO:0000256" key="1">
    <source>
        <dbReference type="ARBA" id="ARBA00000085"/>
    </source>
</evidence>
<dbReference type="InterPro" id="IPR003661">
    <property type="entry name" value="HisK_dim/P_dom"/>
</dbReference>
<dbReference type="GO" id="GO:0000155">
    <property type="term" value="F:phosphorelay sensor kinase activity"/>
    <property type="evidence" value="ECO:0007669"/>
    <property type="project" value="InterPro"/>
</dbReference>
<comment type="subcellular location">
    <subcellularLocation>
        <location evidence="2">Cell membrane</location>
        <topology evidence="2">Multi-pass membrane protein</topology>
    </subcellularLocation>
</comment>
<dbReference type="SMART" id="SM00304">
    <property type="entry name" value="HAMP"/>
    <property type="match status" value="1"/>
</dbReference>
<keyword evidence="10" id="KW-1133">Transmembrane helix</keyword>
<evidence type="ECO:0000256" key="3">
    <source>
        <dbReference type="ARBA" id="ARBA00012438"/>
    </source>
</evidence>
<keyword evidence="5" id="KW-0597">Phosphoprotein</keyword>
<keyword evidence="10" id="KW-0472">Membrane</keyword>
<keyword evidence="7" id="KW-0547">Nucleotide-binding</keyword>
<evidence type="ECO:0000259" key="12">
    <source>
        <dbReference type="PROSITE" id="PS50885"/>
    </source>
</evidence>
<dbReference type="Gene3D" id="1.10.287.130">
    <property type="match status" value="1"/>
</dbReference>
<dbReference type="SUPFAM" id="SSF47384">
    <property type="entry name" value="Homodimeric domain of signal transducing histidine kinase"/>
    <property type="match status" value="1"/>
</dbReference>
<accession>A0A4R8MBL1</accession>
<protein>
    <recommendedName>
        <fullName evidence="3">histidine kinase</fullName>
        <ecNumber evidence="3">2.7.13.3</ecNumber>
    </recommendedName>
</protein>
<dbReference type="Gene3D" id="3.30.565.10">
    <property type="entry name" value="Histidine kinase-like ATPase, C-terminal domain"/>
    <property type="match status" value="1"/>
</dbReference>
<dbReference type="EC" id="2.7.13.3" evidence="3"/>
<keyword evidence="4" id="KW-1003">Cell membrane</keyword>
<keyword evidence="8 13" id="KW-0418">Kinase</keyword>
<reference evidence="13 14" key="1">
    <citation type="submission" date="2019-03" db="EMBL/GenBank/DDBJ databases">
        <title>Genomic Encyclopedia of Type Strains, Phase IV (KMG-IV): sequencing the most valuable type-strain genomes for metagenomic binning, comparative biology and taxonomic classification.</title>
        <authorList>
            <person name="Goeker M."/>
        </authorList>
    </citation>
    <scope>NUCLEOTIDE SEQUENCE [LARGE SCALE GENOMIC DNA]</scope>
    <source>
        <strain evidence="13 14">DSM 25964</strain>
    </source>
</reference>
<dbReference type="InterPro" id="IPR050980">
    <property type="entry name" value="2C_sensor_his_kinase"/>
</dbReference>
<dbReference type="InterPro" id="IPR003594">
    <property type="entry name" value="HATPase_dom"/>
</dbReference>
<evidence type="ECO:0000256" key="4">
    <source>
        <dbReference type="ARBA" id="ARBA00022475"/>
    </source>
</evidence>
<evidence type="ECO:0000256" key="7">
    <source>
        <dbReference type="ARBA" id="ARBA00022741"/>
    </source>
</evidence>
<evidence type="ECO:0000256" key="6">
    <source>
        <dbReference type="ARBA" id="ARBA00022679"/>
    </source>
</evidence>
<keyword evidence="6" id="KW-0808">Transferase</keyword>
<dbReference type="Pfam" id="PF00672">
    <property type="entry name" value="HAMP"/>
    <property type="match status" value="1"/>
</dbReference>
<dbReference type="AlphaFoldDB" id="A0A4R8MBL1"/>
<keyword evidence="9" id="KW-0067">ATP-binding</keyword>
<dbReference type="SMART" id="SM00387">
    <property type="entry name" value="HATPase_c"/>
    <property type="match status" value="1"/>
</dbReference>
<evidence type="ECO:0000256" key="10">
    <source>
        <dbReference type="SAM" id="Phobius"/>
    </source>
</evidence>
<organism evidence="13 14">
    <name type="scientific">Aminivibrio pyruvatiphilus</name>
    <dbReference type="NCBI Taxonomy" id="1005740"/>
    <lineage>
        <taxon>Bacteria</taxon>
        <taxon>Thermotogati</taxon>
        <taxon>Synergistota</taxon>
        <taxon>Synergistia</taxon>
        <taxon>Synergistales</taxon>
        <taxon>Aminobacteriaceae</taxon>
        <taxon>Aminivibrio</taxon>
    </lineage>
</organism>
<proteinExistence type="predicted"/>
<evidence type="ECO:0000256" key="8">
    <source>
        <dbReference type="ARBA" id="ARBA00022777"/>
    </source>
</evidence>
<dbReference type="PROSITE" id="PS50109">
    <property type="entry name" value="HIS_KIN"/>
    <property type="match status" value="1"/>
</dbReference>
<dbReference type="InterPro" id="IPR036097">
    <property type="entry name" value="HisK_dim/P_sf"/>
</dbReference>
<comment type="caution">
    <text evidence="13">The sequence shown here is derived from an EMBL/GenBank/DDBJ whole genome shotgun (WGS) entry which is preliminary data.</text>
</comment>
<dbReference type="SUPFAM" id="SSF158472">
    <property type="entry name" value="HAMP domain-like"/>
    <property type="match status" value="1"/>
</dbReference>
<dbReference type="Pfam" id="PF00512">
    <property type="entry name" value="HisKA"/>
    <property type="match status" value="1"/>
</dbReference>
<dbReference type="PRINTS" id="PR00344">
    <property type="entry name" value="BCTRLSENSOR"/>
</dbReference>
<dbReference type="CDD" id="cd00082">
    <property type="entry name" value="HisKA"/>
    <property type="match status" value="1"/>
</dbReference>
<dbReference type="CDD" id="cd06225">
    <property type="entry name" value="HAMP"/>
    <property type="match status" value="1"/>
</dbReference>
<name>A0A4R8MBL1_9BACT</name>
<dbReference type="Pfam" id="PF02518">
    <property type="entry name" value="HATPase_c"/>
    <property type="match status" value="1"/>
</dbReference>
<evidence type="ECO:0000256" key="9">
    <source>
        <dbReference type="ARBA" id="ARBA00022840"/>
    </source>
</evidence>
<sequence>MRSYTLKLFWWFWLTAAVAVVASHMIGKLAEEEQFRNRGETLREIAALYGEKAVSILDRSGSGAALDYVTGLQRTIRITGFLFDENGKEMFGQPVPDYIRAILAEARKKNGPAGSFERGRPLFAVPLESRPGYIFAGALPNLFRERTSAATFYRLFTAVLAAAFLSWILAVRLTRPLKGLGKTMRKFAAGALDAREERAARRKDDIGALARDFNAMAARIEELLKGQRRLLADVSHELRSPLTRLGVALELARRHIPEEASGEYERMENELARMNTLIGSLLQLSRLDALDRPENRQTMDLSALLGEIAEDGEFEGAPHGRGVSADILPGVSYSGDPALLRSAVENLVRNALRYSPEGETVDVSLALQDGKVRILVEDRGPGVPDEELEHIFTPFHRVEQARERTLPDEGCGLGLAIAGRAAALHGGTVTARNRPEGGLAVEILLPEDRPEKD</sequence>
<dbReference type="Proteomes" id="UP000295066">
    <property type="component" value="Unassembled WGS sequence"/>
</dbReference>
<keyword evidence="10" id="KW-0812">Transmembrane</keyword>
<dbReference type="InterPro" id="IPR005467">
    <property type="entry name" value="His_kinase_dom"/>
</dbReference>
<dbReference type="PROSITE" id="PS50885">
    <property type="entry name" value="HAMP"/>
    <property type="match status" value="1"/>
</dbReference>
<dbReference type="InterPro" id="IPR036890">
    <property type="entry name" value="HATPase_C_sf"/>
</dbReference>
<gene>
    <name evidence="13" type="ORF">C8D99_106110</name>
</gene>
<dbReference type="OrthoDB" id="3436at2"/>